<gene>
    <name evidence="2" type="ORF">E0486_00540</name>
</gene>
<keyword evidence="3" id="KW-1185">Reference proteome</keyword>
<proteinExistence type="predicted"/>
<organism evidence="2 3">
    <name type="scientific">Flaviaesturariibacter aridisoli</name>
    <dbReference type="NCBI Taxonomy" id="2545761"/>
    <lineage>
        <taxon>Bacteria</taxon>
        <taxon>Pseudomonadati</taxon>
        <taxon>Bacteroidota</taxon>
        <taxon>Chitinophagia</taxon>
        <taxon>Chitinophagales</taxon>
        <taxon>Chitinophagaceae</taxon>
        <taxon>Flaviaestuariibacter</taxon>
    </lineage>
</organism>
<dbReference type="Pfam" id="PF12811">
    <property type="entry name" value="BaxI_1"/>
    <property type="match status" value="1"/>
</dbReference>
<feature type="transmembrane region" description="Helical" evidence="1">
    <location>
        <begin position="66"/>
        <end position="86"/>
    </location>
</feature>
<evidence type="ECO:0000313" key="2">
    <source>
        <dbReference type="EMBL" id="TCZ74825.1"/>
    </source>
</evidence>
<reference evidence="2 3" key="1">
    <citation type="submission" date="2019-03" db="EMBL/GenBank/DDBJ databases">
        <authorList>
            <person name="Kim M.K.M."/>
        </authorList>
    </citation>
    <scope>NUCLEOTIDE SEQUENCE [LARGE SCALE GENOMIC DNA]</scope>
    <source>
        <strain evidence="2 3">17J68-15</strain>
    </source>
</reference>
<comment type="caution">
    <text evidence="2">The sequence shown here is derived from an EMBL/GenBank/DDBJ whole genome shotgun (WGS) entry which is preliminary data.</text>
</comment>
<dbReference type="EMBL" id="SKFH01000001">
    <property type="protein sequence ID" value="TCZ74825.1"/>
    <property type="molecule type" value="Genomic_DNA"/>
</dbReference>
<dbReference type="PANTHER" id="PTHR41282">
    <property type="entry name" value="CONSERVED TRANSMEMBRANE PROTEIN-RELATED"/>
    <property type="match status" value="1"/>
</dbReference>
<feature type="transmembrane region" description="Helical" evidence="1">
    <location>
        <begin position="124"/>
        <end position="145"/>
    </location>
</feature>
<keyword evidence="1" id="KW-0812">Transmembrane</keyword>
<dbReference type="PIRSF" id="PIRSF009160">
    <property type="entry name" value="UCP009160"/>
    <property type="match status" value="1"/>
</dbReference>
<keyword evidence="1" id="KW-1133">Transmembrane helix</keyword>
<evidence type="ECO:0000256" key="1">
    <source>
        <dbReference type="SAM" id="Phobius"/>
    </source>
</evidence>
<dbReference type="PANTHER" id="PTHR41282:SF1">
    <property type="entry name" value="CONSERVED TRANSMEMBRANE PROTEIN-RELATED"/>
    <property type="match status" value="1"/>
</dbReference>
<feature type="transmembrane region" description="Helical" evidence="1">
    <location>
        <begin position="42"/>
        <end position="60"/>
    </location>
</feature>
<sequence>MELFKSGNPALSDKTFESGRFATELEALDYERMTVRGAAGKFGAMMLALIIAAGWAWIRIPQSPNVMLWMGGSAIGGFILAMIIIFKPMLASKLALGYALLEGIFLGTLSALVNAAFATRYPGIAGQAVLLTLGVAIAMFGLYYFRILKATPIFTKVIIMATMGIALFYVINMVLRLFGSGMPFLHDSSPLSIGISLFVVGIAALNFILDFDQIERGAEAGAPKQMEWYGAFGLMLTIVWLYLEILKLLMKLANRR</sequence>
<feature type="transmembrane region" description="Helical" evidence="1">
    <location>
        <begin position="191"/>
        <end position="209"/>
    </location>
</feature>
<accession>A0A4R4EAG7</accession>
<feature type="transmembrane region" description="Helical" evidence="1">
    <location>
        <begin position="229"/>
        <end position="250"/>
    </location>
</feature>
<protein>
    <submittedName>
        <fullName evidence="2">Bax inhibitor-1/YccA family protein</fullName>
    </submittedName>
</protein>
<keyword evidence="1" id="KW-0472">Membrane</keyword>
<feature type="transmembrane region" description="Helical" evidence="1">
    <location>
        <begin position="157"/>
        <end position="179"/>
    </location>
</feature>
<evidence type="ECO:0000313" key="3">
    <source>
        <dbReference type="Proteomes" id="UP000295164"/>
    </source>
</evidence>
<dbReference type="OrthoDB" id="116480at2"/>
<dbReference type="RefSeq" id="WP_131850181.1">
    <property type="nucleotide sequence ID" value="NZ_SKFH01000001.1"/>
</dbReference>
<feature type="transmembrane region" description="Helical" evidence="1">
    <location>
        <begin position="98"/>
        <end position="118"/>
    </location>
</feature>
<name>A0A4R4EAG7_9BACT</name>
<dbReference type="AlphaFoldDB" id="A0A4R4EAG7"/>
<dbReference type="Proteomes" id="UP000295164">
    <property type="component" value="Unassembled WGS sequence"/>
</dbReference>
<dbReference type="InterPro" id="IPR010539">
    <property type="entry name" value="BaxI_1-like"/>
</dbReference>